<feature type="compositionally biased region" description="Polar residues" evidence="1">
    <location>
        <begin position="1"/>
        <end position="11"/>
    </location>
</feature>
<reference evidence="2 3" key="1">
    <citation type="submission" date="2014-04" db="EMBL/GenBank/DDBJ databases">
        <title>Genome evolution of avian class.</title>
        <authorList>
            <person name="Zhang G."/>
            <person name="Li C."/>
        </authorList>
    </citation>
    <scope>NUCLEOTIDE SEQUENCE [LARGE SCALE GENOMIC DNA]</scope>
    <source>
        <strain evidence="2">BGI_N312</strain>
    </source>
</reference>
<dbReference type="Proteomes" id="UP000053309">
    <property type="component" value="Unassembled WGS sequence"/>
</dbReference>
<dbReference type="AlphaFoldDB" id="A0A087V9L9"/>
<feature type="region of interest" description="Disordered" evidence="1">
    <location>
        <begin position="1"/>
        <end position="25"/>
    </location>
</feature>
<proteinExistence type="predicted"/>
<feature type="non-terminal residue" evidence="2">
    <location>
        <position position="45"/>
    </location>
</feature>
<accession>A0A087V9L9</accession>
<sequence>DTGTASSQADVTSDDAPRSFAEEYSLAPLNTRKKYSAQSFDQQVE</sequence>
<name>A0A087V9L9_BALRE</name>
<dbReference type="EMBL" id="KL485047">
    <property type="protein sequence ID" value="KFO09311.1"/>
    <property type="molecule type" value="Genomic_DNA"/>
</dbReference>
<organism evidence="2 3">
    <name type="scientific">Balearica regulorum gibbericeps</name>
    <name type="common">East African grey crowned-crane</name>
    <dbReference type="NCBI Taxonomy" id="100784"/>
    <lineage>
        <taxon>Eukaryota</taxon>
        <taxon>Metazoa</taxon>
        <taxon>Chordata</taxon>
        <taxon>Craniata</taxon>
        <taxon>Vertebrata</taxon>
        <taxon>Euteleostomi</taxon>
        <taxon>Archelosauria</taxon>
        <taxon>Archosauria</taxon>
        <taxon>Dinosauria</taxon>
        <taxon>Saurischia</taxon>
        <taxon>Theropoda</taxon>
        <taxon>Coelurosauria</taxon>
        <taxon>Aves</taxon>
        <taxon>Neognathae</taxon>
        <taxon>Neoaves</taxon>
        <taxon>Gruiformes</taxon>
        <taxon>Gruidae</taxon>
        <taxon>Balearica</taxon>
    </lineage>
</organism>
<keyword evidence="3" id="KW-1185">Reference proteome</keyword>
<protein>
    <submittedName>
        <fullName evidence="2">Uncharacterized protein</fullName>
    </submittedName>
</protein>
<feature type="non-terminal residue" evidence="2">
    <location>
        <position position="1"/>
    </location>
</feature>
<evidence type="ECO:0000256" key="1">
    <source>
        <dbReference type="SAM" id="MobiDB-lite"/>
    </source>
</evidence>
<evidence type="ECO:0000313" key="2">
    <source>
        <dbReference type="EMBL" id="KFO09311.1"/>
    </source>
</evidence>
<evidence type="ECO:0000313" key="3">
    <source>
        <dbReference type="Proteomes" id="UP000053309"/>
    </source>
</evidence>
<gene>
    <name evidence="2" type="ORF">N312_12709</name>
</gene>